<evidence type="ECO:0000313" key="1">
    <source>
        <dbReference type="EMBL" id="REQ49001.1"/>
    </source>
</evidence>
<organism evidence="1 2">
    <name type="scientific">Mycobacterium tuberculosis</name>
    <dbReference type="NCBI Taxonomy" id="1773"/>
    <lineage>
        <taxon>Bacteria</taxon>
        <taxon>Bacillati</taxon>
        <taxon>Actinomycetota</taxon>
        <taxon>Actinomycetes</taxon>
        <taxon>Mycobacteriales</taxon>
        <taxon>Mycobacteriaceae</taxon>
        <taxon>Mycobacterium</taxon>
        <taxon>Mycobacterium tuberculosis complex</taxon>
    </lineage>
</organism>
<accession>A0AB73YT32</accession>
<reference evidence="1 2" key="1">
    <citation type="journal article" date="2017" name="N. Engl. J. Med.">
        <title>Transmission of Extensively Drug-Resistant Tuberculosis in South Africa.</title>
        <authorList>
            <person name="Shah N.S."/>
            <person name="Auld S.C."/>
            <person name="Brust J.C."/>
            <person name="Mathema B."/>
            <person name="Ismail N."/>
            <person name="Moodley P."/>
            <person name="Mlisana K."/>
            <person name="Allana S."/>
            <person name="Campbell A."/>
            <person name="Mthiyane T."/>
            <person name="Morris N."/>
            <person name="Mpangase P."/>
            <person name="van der Meulen H."/>
            <person name="Omar S.V."/>
            <person name="Brown T.S."/>
            <person name="Narechania A."/>
            <person name="Shaskina E."/>
            <person name="Kapwata T."/>
            <person name="Kreiswirth B."/>
            <person name="Gandhi N.R."/>
        </authorList>
    </citation>
    <scope>NUCLEOTIDE SEQUENCE [LARGE SCALE GENOMIC DNA]</scope>
    <source>
        <strain evidence="1 2">32301_S10</strain>
    </source>
</reference>
<evidence type="ECO:0008006" key="3">
    <source>
        <dbReference type="Google" id="ProtNLM"/>
    </source>
</evidence>
<dbReference type="Proteomes" id="UP000256381">
    <property type="component" value="Unassembled WGS sequence"/>
</dbReference>
<protein>
    <recommendedName>
        <fullName evidence="3">Secreted protein</fullName>
    </recommendedName>
</protein>
<comment type="caution">
    <text evidence="1">The sequence shown here is derived from an EMBL/GenBank/DDBJ whole genome shotgun (WGS) entry which is preliminary data.</text>
</comment>
<dbReference type="AlphaFoldDB" id="A0AB73YT32"/>
<dbReference type="EMBL" id="QTBD01000200">
    <property type="protein sequence ID" value="REQ49001.1"/>
    <property type="molecule type" value="Genomic_DNA"/>
</dbReference>
<sequence length="69" mass="7386">MDRRRRGGVAACLLVTGVSCRSPRAGLERERSCMGTMANSAADYDARKGADTRFAPVQKSALSSLWPVA</sequence>
<name>A0AB73YT32_MYCTX</name>
<dbReference type="PROSITE" id="PS51257">
    <property type="entry name" value="PROKAR_LIPOPROTEIN"/>
    <property type="match status" value="1"/>
</dbReference>
<proteinExistence type="predicted"/>
<gene>
    <name evidence="1" type="ORF">DSJ38_16960</name>
</gene>
<evidence type="ECO:0000313" key="2">
    <source>
        <dbReference type="Proteomes" id="UP000256381"/>
    </source>
</evidence>